<dbReference type="OMA" id="STEENCW"/>
<gene>
    <name evidence="4" type="ORF">EAG_05782</name>
    <name evidence="3" type="ORF">EAG_10769</name>
</gene>
<feature type="non-terminal residue" evidence="4">
    <location>
        <position position="103"/>
    </location>
</feature>
<accession>E2AYV6</accession>
<evidence type="ECO:0000313" key="5">
    <source>
        <dbReference type="Proteomes" id="UP000000311"/>
    </source>
</evidence>
<evidence type="ECO:0000313" key="4">
    <source>
        <dbReference type="EMBL" id="EFN61384.1"/>
    </source>
</evidence>
<proteinExistence type="predicted"/>
<dbReference type="Gene3D" id="3.30.420.10">
    <property type="entry name" value="Ribonuclease H-like superfamily/Ribonuclease H"/>
    <property type="match status" value="1"/>
</dbReference>
<evidence type="ECO:0000259" key="2">
    <source>
        <dbReference type="Pfam" id="PF13358"/>
    </source>
</evidence>
<sequence>GAIFQQDNARPHVARNVQVFFLAQHILLLLWPTRSPDMSPIEHVWDVVTHRLAHYPSPATNELWTWIEVVWHAIPQEHIQHLFDSMLRRLEAFIAAHGGCTKY</sequence>
<feature type="signal peptide" evidence="1">
    <location>
        <begin position="1"/>
        <end position="35"/>
    </location>
</feature>
<dbReference type="EMBL" id="GL445017">
    <property type="protein sequence ID" value="EFN60293.1"/>
    <property type="molecule type" value="Genomic_DNA"/>
</dbReference>
<protein>
    <submittedName>
        <fullName evidence="4">Transposable element Tc1 transposase</fullName>
    </submittedName>
</protein>
<evidence type="ECO:0000256" key="1">
    <source>
        <dbReference type="SAM" id="SignalP"/>
    </source>
</evidence>
<dbReference type="InterPro" id="IPR038717">
    <property type="entry name" value="Tc1-like_DDE_dom"/>
</dbReference>
<dbReference type="Proteomes" id="UP000000311">
    <property type="component" value="Unassembled WGS sequence"/>
</dbReference>
<feature type="non-terminal residue" evidence="4">
    <location>
        <position position="1"/>
    </location>
</feature>
<feature type="domain" description="Tc1-like transposase DDE" evidence="2">
    <location>
        <begin position="7"/>
        <end position="54"/>
    </location>
</feature>
<dbReference type="Pfam" id="PF13358">
    <property type="entry name" value="DDE_3"/>
    <property type="match status" value="1"/>
</dbReference>
<keyword evidence="1" id="KW-0732">Signal</keyword>
<reference evidence="4 5" key="1">
    <citation type="journal article" date="2010" name="Science">
        <title>Genomic comparison of the ants Camponotus floridanus and Harpegnathos saltator.</title>
        <authorList>
            <person name="Bonasio R."/>
            <person name="Zhang G."/>
            <person name="Ye C."/>
            <person name="Mutti N.S."/>
            <person name="Fang X."/>
            <person name="Qin N."/>
            <person name="Donahue G."/>
            <person name="Yang P."/>
            <person name="Li Q."/>
            <person name="Li C."/>
            <person name="Zhang P."/>
            <person name="Huang Z."/>
            <person name="Berger S.L."/>
            <person name="Reinberg D."/>
            <person name="Wang J."/>
            <person name="Liebig J."/>
        </authorList>
    </citation>
    <scope>NUCLEOTIDE SEQUENCE [LARGE SCALE GENOMIC DNA]</scope>
    <source>
        <strain evidence="5">C129</strain>
    </source>
</reference>
<name>E2AYV6_CAMFO</name>
<organism evidence="5">
    <name type="scientific">Camponotus floridanus</name>
    <name type="common">Florida carpenter ant</name>
    <dbReference type="NCBI Taxonomy" id="104421"/>
    <lineage>
        <taxon>Eukaryota</taxon>
        <taxon>Metazoa</taxon>
        <taxon>Ecdysozoa</taxon>
        <taxon>Arthropoda</taxon>
        <taxon>Hexapoda</taxon>
        <taxon>Insecta</taxon>
        <taxon>Pterygota</taxon>
        <taxon>Neoptera</taxon>
        <taxon>Endopterygota</taxon>
        <taxon>Hymenoptera</taxon>
        <taxon>Apocrita</taxon>
        <taxon>Aculeata</taxon>
        <taxon>Formicoidea</taxon>
        <taxon>Formicidae</taxon>
        <taxon>Formicinae</taxon>
        <taxon>Camponotus</taxon>
    </lineage>
</organism>
<dbReference type="EMBL" id="GL444005">
    <property type="protein sequence ID" value="EFN61384.1"/>
    <property type="molecule type" value="Genomic_DNA"/>
</dbReference>
<dbReference type="InterPro" id="IPR036397">
    <property type="entry name" value="RNaseH_sf"/>
</dbReference>
<keyword evidence="5" id="KW-1185">Reference proteome</keyword>
<evidence type="ECO:0000313" key="3">
    <source>
        <dbReference type="EMBL" id="EFN60293.1"/>
    </source>
</evidence>
<dbReference type="GO" id="GO:0003676">
    <property type="term" value="F:nucleic acid binding"/>
    <property type="evidence" value="ECO:0007669"/>
    <property type="project" value="InterPro"/>
</dbReference>
<feature type="chain" id="PRO_5010495548" evidence="1">
    <location>
        <begin position="36"/>
        <end position="103"/>
    </location>
</feature>
<dbReference type="STRING" id="104421.E2AYV6"/>
<dbReference type="AlphaFoldDB" id="E2AYV6"/>